<protein>
    <submittedName>
        <fullName evidence="1">Uncharacterized protein</fullName>
    </submittedName>
</protein>
<dbReference type="AlphaFoldDB" id="A0A0F9HUG5"/>
<evidence type="ECO:0000313" key="1">
    <source>
        <dbReference type="EMBL" id="KKL85335.1"/>
    </source>
</evidence>
<organism evidence="1">
    <name type="scientific">marine sediment metagenome</name>
    <dbReference type="NCBI Taxonomy" id="412755"/>
    <lineage>
        <taxon>unclassified sequences</taxon>
        <taxon>metagenomes</taxon>
        <taxon>ecological metagenomes</taxon>
    </lineage>
</organism>
<accession>A0A0F9HUG5</accession>
<name>A0A0F9HUG5_9ZZZZ</name>
<proteinExistence type="predicted"/>
<gene>
    <name evidence="1" type="ORF">LCGC14_1955770</name>
</gene>
<reference evidence="1" key="1">
    <citation type="journal article" date="2015" name="Nature">
        <title>Complex archaea that bridge the gap between prokaryotes and eukaryotes.</title>
        <authorList>
            <person name="Spang A."/>
            <person name="Saw J.H."/>
            <person name="Jorgensen S.L."/>
            <person name="Zaremba-Niedzwiedzka K."/>
            <person name="Martijn J."/>
            <person name="Lind A.E."/>
            <person name="van Eijk R."/>
            <person name="Schleper C."/>
            <person name="Guy L."/>
            <person name="Ettema T.J."/>
        </authorList>
    </citation>
    <scope>NUCLEOTIDE SEQUENCE</scope>
</reference>
<comment type="caution">
    <text evidence="1">The sequence shown here is derived from an EMBL/GenBank/DDBJ whole genome shotgun (WGS) entry which is preliminary data.</text>
</comment>
<sequence>MGFLQSALSGLKKDEDFKAEEKSRRIQKILDDREKSIHERNLERFQENRRQEAIKKKMEKINLEQSSGSLFGNFHPDKNIFTEKKNILHVKNSALKSKNKLKKQLFFK</sequence>
<dbReference type="EMBL" id="LAZR01021434">
    <property type="protein sequence ID" value="KKL85335.1"/>
    <property type="molecule type" value="Genomic_DNA"/>
</dbReference>